<dbReference type="OrthoDB" id="5863657at2759"/>
<gene>
    <name evidence="2" type="ORF">Mgra_00001108</name>
</gene>
<proteinExistence type="predicted"/>
<feature type="coiled-coil region" evidence="1">
    <location>
        <begin position="8"/>
        <end position="42"/>
    </location>
</feature>
<organism evidence="2 3">
    <name type="scientific">Meloidogyne graminicola</name>
    <dbReference type="NCBI Taxonomy" id="189291"/>
    <lineage>
        <taxon>Eukaryota</taxon>
        <taxon>Metazoa</taxon>
        <taxon>Ecdysozoa</taxon>
        <taxon>Nematoda</taxon>
        <taxon>Chromadorea</taxon>
        <taxon>Rhabditida</taxon>
        <taxon>Tylenchina</taxon>
        <taxon>Tylenchomorpha</taxon>
        <taxon>Tylenchoidea</taxon>
        <taxon>Meloidogynidae</taxon>
        <taxon>Meloidogyninae</taxon>
        <taxon>Meloidogyne</taxon>
    </lineage>
</organism>
<comment type="caution">
    <text evidence="2">The sequence shown here is derived from an EMBL/GenBank/DDBJ whole genome shotgun (WGS) entry which is preliminary data.</text>
</comment>
<reference evidence="2" key="1">
    <citation type="journal article" date="2020" name="Ecol. Evol.">
        <title>Genome structure and content of the rice root-knot nematode (Meloidogyne graminicola).</title>
        <authorList>
            <person name="Phan N.T."/>
            <person name="Danchin E.G.J."/>
            <person name="Klopp C."/>
            <person name="Perfus-Barbeoch L."/>
            <person name="Kozlowski D.K."/>
            <person name="Koutsovoulos G.D."/>
            <person name="Lopez-Roques C."/>
            <person name="Bouchez O."/>
            <person name="Zahm M."/>
            <person name="Besnard G."/>
            <person name="Bellafiore S."/>
        </authorList>
    </citation>
    <scope>NUCLEOTIDE SEQUENCE</scope>
    <source>
        <strain evidence="2">VN-18</strain>
    </source>
</reference>
<keyword evidence="1" id="KW-0175">Coiled coil</keyword>
<accession>A0A8T0A374</accession>
<dbReference type="Proteomes" id="UP000605970">
    <property type="component" value="Unassembled WGS sequence"/>
</dbReference>
<dbReference type="EMBL" id="JABEBT010000005">
    <property type="protein sequence ID" value="KAF7639433.1"/>
    <property type="molecule type" value="Genomic_DNA"/>
</dbReference>
<evidence type="ECO:0000313" key="3">
    <source>
        <dbReference type="Proteomes" id="UP000605970"/>
    </source>
</evidence>
<dbReference type="AlphaFoldDB" id="A0A8T0A374"/>
<evidence type="ECO:0000313" key="2">
    <source>
        <dbReference type="EMBL" id="KAF7639433.1"/>
    </source>
</evidence>
<keyword evidence="3" id="KW-1185">Reference proteome</keyword>
<protein>
    <submittedName>
        <fullName evidence="2">Rap-GAP domain-containing protein</fullName>
    </submittedName>
</protein>
<sequence>MLLAGLILKKLKERQSLLATELNKANDEIQRLKKLLNRSDDISSPKENIKNEQKKQNSVIQMYFDDDEEIIIKEDLNNLKKINSSASSSPYFNQPLFSAEQ</sequence>
<evidence type="ECO:0000256" key="1">
    <source>
        <dbReference type="SAM" id="Coils"/>
    </source>
</evidence>
<name>A0A8T0A374_9BILA</name>